<dbReference type="SUPFAM" id="SSF52540">
    <property type="entry name" value="P-loop containing nucleoside triphosphate hydrolases"/>
    <property type="match status" value="1"/>
</dbReference>
<dbReference type="Proteomes" id="UP000660339">
    <property type="component" value="Unassembled WGS sequence"/>
</dbReference>
<proteinExistence type="predicted"/>
<feature type="coiled-coil region" evidence="1">
    <location>
        <begin position="518"/>
        <end position="545"/>
    </location>
</feature>
<evidence type="ECO:0000313" key="3">
    <source>
        <dbReference type="EMBL" id="GIG11998.1"/>
    </source>
</evidence>
<dbReference type="Pfam" id="PF01926">
    <property type="entry name" value="MMR_HSR1"/>
    <property type="match status" value="1"/>
</dbReference>
<evidence type="ECO:0000313" key="4">
    <source>
        <dbReference type="Proteomes" id="UP000660339"/>
    </source>
</evidence>
<sequence>MSTRWVQRLRGAIEAATGAQSAAEAEGAWRRVADADTLRVTLVGPWSAGKSSLIKRLLVEDGSPVPPWLSVSASRETYEIREARSAGVTYVDTPGLGSDEQRHDLLALSTVAATDLLVVTVTPQLLGTDVDRLAALADGTAITPYGGGFFPPGALVVVISKADMAGVDPIDDLGGFRAMVDRKRSSVVTALRRHVRGDLPPVIAVVADLGGQHARNPQPNVSAFAEGREWDGVQALRAALAGADAGRLRAAAQVRHWARAAAIAREQATSALAESQDELRRMQADRSRVLVLDEELAAIDASAASRLRDDIRDEMHSVIMQGAVDETEQLAEQMAERLNSCVAAWHAESTGKLVALARRAQVELSPVATDSGGRSLSMPTEQFVTQTAAADGLDARLSEFVAKGLVVADKLQELRLGIRSADVPEHLDQYQSLLDRVHPDAYARTLSLLGIDGVLTNPQYAQELAGLQKHEGVSELIAYLRKPGGIVSPVHAERLKNTAHTLRIAADVAPVLLELLRMQQQERASQDLRDKRAQLQAQADGAATRQAEQILGGGAQGTGWRGQVAELRTALRAGAPDDEAMKLAEQRGAQLATARDDLDAALRELATASIEG</sequence>
<dbReference type="GO" id="GO:0005525">
    <property type="term" value="F:GTP binding"/>
    <property type="evidence" value="ECO:0007669"/>
    <property type="project" value="InterPro"/>
</dbReference>
<comment type="caution">
    <text evidence="3">The sequence shown here is derived from an EMBL/GenBank/DDBJ whole genome shotgun (WGS) entry which is preliminary data.</text>
</comment>
<keyword evidence="1" id="KW-0175">Coiled coil</keyword>
<dbReference type="AlphaFoldDB" id="A0A8J3L573"/>
<dbReference type="RefSeq" id="WP_166380433.1">
    <property type="nucleotide sequence ID" value="NZ_BAAATT010000011.1"/>
</dbReference>
<accession>A0A8J3L573</accession>
<keyword evidence="4" id="KW-1185">Reference proteome</keyword>
<feature type="domain" description="G" evidence="2">
    <location>
        <begin position="39"/>
        <end position="123"/>
    </location>
</feature>
<evidence type="ECO:0000259" key="2">
    <source>
        <dbReference type="Pfam" id="PF01926"/>
    </source>
</evidence>
<dbReference type="InterPro" id="IPR006073">
    <property type="entry name" value="GTP-bd"/>
</dbReference>
<reference evidence="3" key="1">
    <citation type="submission" date="2021-01" db="EMBL/GenBank/DDBJ databases">
        <title>Whole genome shotgun sequence of Catellatospora methionotrophica NBRC 14553.</title>
        <authorList>
            <person name="Komaki H."/>
            <person name="Tamura T."/>
        </authorList>
    </citation>
    <scope>NUCLEOTIDE SEQUENCE</scope>
    <source>
        <strain evidence="3">NBRC 14553</strain>
    </source>
</reference>
<organism evidence="3 4">
    <name type="scientific">Catellatospora methionotrophica</name>
    <dbReference type="NCBI Taxonomy" id="121620"/>
    <lineage>
        <taxon>Bacteria</taxon>
        <taxon>Bacillati</taxon>
        <taxon>Actinomycetota</taxon>
        <taxon>Actinomycetes</taxon>
        <taxon>Micromonosporales</taxon>
        <taxon>Micromonosporaceae</taxon>
        <taxon>Catellatospora</taxon>
    </lineage>
</organism>
<dbReference type="EMBL" id="BONJ01000001">
    <property type="protein sequence ID" value="GIG11998.1"/>
    <property type="molecule type" value="Genomic_DNA"/>
</dbReference>
<dbReference type="Gene3D" id="3.40.50.300">
    <property type="entry name" value="P-loop containing nucleotide triphosphate hydrolases"/>
    <property type="match status" value="1"/>
</dbReference>
<protein>
    <recommendedName>
        <fullName evidence="2">G domain-containing protein</fullName>
    </recommendedName>
</protein>
<dbReference type="InterPro" id="IPR027417">
    <property type="entry name" value="P-loop_NTPase"/>
</dbReference>
<name>A0A8J3L573_9ACTN</name>
<evidence type="ECO:0000256" key="1">
    <source>
        <dbReference type="SAM" id="Coils"/>
    </source>
</evidence>
<gene>
    <name evidence="3" type="ORF">Cme02nite_03300</name>
</gene>